<evidence type="ECO:0000256" key="1">
    <source>
        <dbReference type="ARBA" id="ARBA00000135"/>
    </source>
</evidence>
<dbReference type="CDD" id="cd00433">
    <property type="entry name" value="Peptidase_M17"/>
    <property type="match status" value="1"/>
</dbReference>
<evidence type="ECO:0000256" key="3">
    <source>
        <dbReference type="ARBA" id="ARBA00009528"/>
    </source>
</evidence>
<dbReference type="NCBIfam" id="NF002073">
    <property type="entry name" value="PRK00913.1-2"/>
    <property type="match status" value="1"/>
</dbReference>
<evidence type="ECO:0000256" key="6">
    <source>
        <dbReference type="ARBA" id="ARBA00022801"/>
    </source>
</evidence>
<dbReference type="Gene3D" id="3.40.220.10">
    <property type="entry name" value="Leucine Aminopeptidase, subunit E, domain 1"/>
    <property type="match status" value="1"/>
</dbReference>
<dbReference type="SUPFAM" id="SSF52949">
    <property type="entry name" value="Macro domain-like"/>
    <property type="match status" value="1"/>
</dbReference>
<keyword evidence="5 8" id="KW-0645">Protease</keyword>
<protein>
    <recommendedName>
        <fullName evidence="8">Probable cytosol aminopeptidase</fullName>
        <ecNumber evidence="8">3.4.11.1</ecNumber>
    </recommendedName>
    <alternativeName>
        <fullName evidence="8">Leucine aminopeptidase</fullName>
        <shortName evidence="8">LAP</shortName>
        <ecNumber evidence="8">3.4.11.10</ecNumber>
    </alternativeName>
    <alternativeName>
        <fullName evidence="8">Leucyl aminopeptidase</fullName>
    </alternativeName>
</protein>
<evidence type="ECO:0000259" key="9">
    <source>
        <dbReference type="PROSITE" id="PS00631"/>
    </source>
</evidence>
<dbReference type="RefSeq" id="WP_116021638.1">
    <property type="nucleotide sequence ID" value="NZ_QTTT01000001.1"/>
</dbReference>
<keyword evidence="11" id="KW-1185">Reference proteome</keyword>
<dbReference type="PANTHER" id="PTHR11963">
    <property type="entry name" value="LEUCINE AMINOPEPTIDASE-RELATED"/>
    <property type="match status" value="1"/>
</dbReference>
<evidence type="ECO:0000256" key="5">
    <source>
        <dbReference type="ARBA" id="ARBA00022670"/>
    </source>
</evidence>
<feature type="domain" description="Cytosol aminopeptidase" evidence="9">
    <location>
        <begin position="333"/>
        <end position="340"/>
    </location>
</feature>
<dbReference type="GO" id="GO:0006508">
    <property type="term" value="P:proteolysis"/>
    <property type="evidence" value="ECO:0007669"/>
    <property type="project" value="UniProtKB-KW"/>
</dbReference>
<dbReference type="Gene3D" id="3.40.630.10">
    <property type="entry name" value="Zn peptidases"/>
    <property type="match status" value="1"/>
</dbReference>
<dbReference type="SUPFAM" id="SSF53187">
    <property type="entry name" value="Zn-dependent exopeptidases"/>
    <property type="match status" value="1"/>
</dbReference>
<keyword evidence="8" id="KW-0479">Metal-binding</keyword>
<evidence type="ECO:0000313" key="11">
    <source>
        <dbReference type="Proteomes" id="UP000256661"/>
    </source>
</evidence>
<dbReference type="GO" id="GO:0070006">
    <property type="term" value="F:metalloaminopeptidase activity"/>
    <property type="evidence" value="ECO:0007669"/>
    <property type="project" value="InterPro"/>
</dbReference>
<sequence>MPIHTRISTATGTPGTAALTEGAELLALPVRPGPEVDPAALGVTAPVDLAALLAFHDAKGEAGEVVACPLTLGDRPAELLLYGVGDGSASALRKAGATVARRAKGRRGLVVAAPEGGDLAAFAEGALLASYEFWIGEAPRKRSVGALTVLTADPAAAAAVERGATIASATALARDLANTPSTDKTPAWLAERAAEIAARAGLRVRVRDERALRDEGFGGLIAVGSGSVRPPRLIELTYEPDGGAERHLVLVGKGITFDSGGLSLKPNDNMKTMKTDMAAGGVVLAVMGALRDLGVRVRVTGLVAAAENMPSGTAMRPSDVITHYGGRTSEVLNTDAEGRLVLADALAYADAVLEPDAVVDMATLTGAAKVALGLRYGALFATDDALAAGLAEAGDGCGEPVWRLPLVEDYRVAIESDVADVANIERRGFGGGAIMAALFLREFVGDRPWAHLDIAGPGRSTSDDAEITKGATGYGARLLLSWLTGRH</sequence>
<dbReference type="InterPro" id="IPR008283">
    <property type="entry name" value="Peptidase_M17_N"/>
</dbReference>
<dbReference type="InterPro" id="IPR043472">
    <property type="entry name" value="Macro_dom-like"/>
</dbReference>
<dbReference type="EC" id="3.4.11.1" evidence="8"/>
<keyword evidence="6 8" id="KW-0378">Hydrolase</keyword>
<comment type="cofactor">
    <cofactor evidence="8">
        <name>Mn(2+)</name>
        <dbReference type="ChEBI" id="CHEBI:29035"/>
    </cofactor>
    <text evidence="8">Binds 2 manganese ions per subunit.</text>
</comment>
<feature type="binding site" evidence="8">
    <location>
        <position position="335"/>
    </location>
    <ligand>
        <name>Mn(2+)</name>
        <dbReference type="ChEBI" id="CHEBI:29035"/>
        <label>1</label>
    </ligand>
</feature>
<dbReference type="Pfam" id="PF02789">
    <property type="entry name" value="Peptidase_M17_N"/>
    <property type="match status" value="1"/>
</dbReference>
<comment type="catalytic activity">
    <reaction evidence="2 8">
        <text>Release of an N-terminal amino acid, preferentially leucine, but not glutamic or aspartic acids.</text>
        <dbReference type="EC" id="3.4.11.10"/>
    </reaction>
</comment>
<dbReference type="InterPro" id="IPR000819">
    <property type="entry name" value="Peptidase_M17_C"/>
</dbReference>
<dbReference type="EMBL" id="QTTT01000001">
    <property type="protein sequence ID" value="REE95909.1"/>
    <property type="molecule type" value="Genomic_DNA"/>
</dbReference>
<evidence type="ECO:0000256" key="7">
    <source>
        <dbReference type="ARBA" id="ARBA00049972"/>
    </source>
</evidence>
<feature type="binding site" evidence="8">
    <location>
        <position position="337"/>
    </location>
    <ligand>
        <name>Mn(2+)</name>
        <dbReference type="ChEBI" id="CHEBI:29035"/>
        <label>2</label>
    </ligand>
</feature>
<evidence type="ECO:0000256" key="4">
    <source>
        <dbReference type="ARBA" id="ARBA00022438"/>
    </source>
</evidence>
<dbReference type="GO" id="GO:0030145">
    <property type="term" value="F:manganese ion binding"/>
    <property type="evidence" value="ECO:0007669"/>
    <property type="project" value="UniProtKB-UniRule"/>
</dbReference>
<comment type="catalytic activity">
    <reaction evidence="1 8">
        <text>Release of an N-terminal amino acid, Xaa-|-Yaa-, in which Xaa is preferably Leu, but may be other amino acids including Pro although not Arg or Lys, and Yaa may be Pro. Amino acid amides and methyl esters are also readily hydrolyzed, but rates on arylamides are exceedingly low.</text>
        <dbReference type="EC" id="3.4.11.1"/>
    </reaction>
</comment>
<dbReference type="PROSITE" id="PS00631">
    <property type="entry name" value="CYTOSOL_AP"/>
    <property type="match status" value="1"/>
</dbReference>
<dbReference type="EC" id="3.4.11.10" evidence="8"/>
<reference evidence="10 11" key="1">
    <citation type="submission" date="2018-08" db="EMBL/GenBank/DDBJ databases">
        <title>Sequencing the genomes of 1000 actinobacteria strains.</title>
        <authorList>
            <person name="Klenk H.-P."/>
        </authorList>
    </citation>
    <scope>NUCLEOTIDE SEQUENCE [LARGE SCALE GENOMIC DNA]</scope>
    <source>
        <strain evidence="10 11">DSM 43927</strain>
    </source>
</reference>
<feature type="binding site" evidence="8">
    <location>
        <position position="337"/>
    </location>
    <ligand>
        <name>Mn(2+)</name>
        <dbReference type="ChEBI" id="CHEBI:29035"/>
        <label>1</label>
    </ligand>
</feature>
<comment type="similarity">
    <text evidence="3 8">Belongs to the peptidase M17 family.</text>
</comment>
<keyword evidence="8" id="KW-0464">Manganese</keyword>
<feature type="binding site" evidence="8">
    <location>
        <position position="253"/>
    </location>
    <ligand>
        <name>Mn(2+)</name>
        <dbReference type="ChEBI" id="CHEBI:29035"/>
        <label>2</label>
    </ligand>
</feature>
<dbReference type="PANTHER" id="PTHR11963:SF23">
    <property type="entry name" value="CYTOSOL AMINOPEPTIDASE"/>
    <property type="match status" value="1"/>
</dbReference>
<dbReference type="PRINTS" id="PR00481">
    <property type="entry name" value="LAMNOPPTDASE"/>
</dbReference>
<dbReference type="HAMAP" id="MF_00181">
    <property type="entry name" value="Cytosol_peptidase_M17"/>
    <property type="match status" value="1"/>
</dbReference>
<evidence type="ECO:0000256" key="8">
    <source>
        <dbReference type="HAMAP-Rule" id="MF_00181"/>
    </source>
</evidence>
<comment type="subcellular location">
    <subcellularLocation>
        <location evidence="8">Cytoplasm</location>
    </subcellularLocation>
</comment>
<keyword evidence="4 8" id="KW-0031">Aminopeptidase</keyword>
<evidence type="ECO:0000313" key="10">
    <source>
        <dbReference type="EMBL" id="REE95909.1"/>
    </source>
</evidence>
<dbReference type="Pfam" id="PF00883">
    <property type="entry name" value="Peptidase_M17"/>
    <property type="match status" value="1"/>
</dbReference>
<proteinExistence type="inferred from homology"/>
<feature type="binding site" evidence="8">
    <location>
        <position position="258"/>
    </location>
    <ligand>
        <name>Mn(2+)</name>
        <dbReference type="ChEBI" id="CHEBI:29035"/>
        <label>2</label>
    </ligand>
</feature>
<dbReference type="GO" id="GO:0005737">
    <property type="term" value="C:cytoplasm"/>
    <property type="evidence" value="ECO:0007669"/>
    <property type="project" value="UniProtKB-SubCell"/>
</dbReference>
<keyword evidence="8" id="KW-0963">Cytoplasm</keyword>
<organism evidence="10 11">
    <name type="scientific">Thermomonospora umbrina</name>
    <dbReference type="NCBI Taxonomy" id="111806"/>
    <lineage>
        <taxon>Bacteria</taxon>
        <taxon>Bacillati</taxon>
        <taxon>Actinomycetota</taxon>
        <taxon>Actinomycetes</taxon>
        <taxon>Streptosporangiales</taxon>
        <taxon>Thermomonosporaceae</taxon>
        <taxon>Thermomonospora</taxon>
    </lineage>
</organism>
<evidence type="ECO:0000256" key="2">
    <source>
        <dbReference type="ARBA" id="ARBA00000967"/>
    </source>
</evidence>
<comment type="caution">
    <text evidence="10">The sequence shown here is derived from an EMBL/GenBank/DDBJ whole genome shotgun (WGS) entry which is preliminary data.</text>
</comment>
<dbReference type="Proteomes" id="UP000256661">
    <property type="component" value="Unassembled WGS sequence"/>
</dbReference>
<feature type="binding site" evidence="8">
    <location>
        <position position="258"/>
    </location>
    <ligand>
        <name>Mn(2+)</name>
        <dbReference type="ChEBI" id="CHEBI:29035"/>
        <label>1</label>
    </ligand>
</feature>
<comment type="function">
    <text evidence="7 8">Presumably involved in the processing and regular turnover of intracellular proteins. Catalyzes the removal of unsubstituted N-terminal amino acids from various peptides.</text>
</comment>
<accession>A0A3D9SJ36</accession>
<dbReference type="InterPro" id="IPR011356">
    <property type="entry name" value="Leucine_aapep/pepB"/>
</dbReference>
<feature type="active site" evidence="8">
    <location>
        <position position="265"/>
    </location>
</feature>
<name>A0A3D9SJ36_9ACTN</name>
<dbReference type="InterPro" id="IPR023042">
    <property type="entry name" value="Peptidase_M17_leu_NH2_pept"/>
</dbReference>
<feature type="binding site" evidence="8">
    <location>
        <position position="276"/>
    </location>
    <ligand>
        <name>Mn(2+)</name>
        <dbReference type="ChEBI" id="CHEBI:29035"/>
        <label>2</label>
    </ligand>
</feature>
<feature type="active site" evidence="8">
    <location>
        <position position="339"/>
    </location>
</feature>
<dbReference type="OrthoDB" id="9809354at2"/>
<gene>
    <name evidence="8" type="primary">pepA</name>
    <name evidence="10" type="ORF">DFJ69_1323</name>
</gene>
<dbReference type="AlphaFoldDB" id="A0A3D9SJ36"/>